<protein>
    <submittedName>
        <fullName evidence="2 4">Uncharacterized protein</fullName>
    </submittedName>
</protein>
<dbReference type="EMBL" id="UZAN01075104">
    <property type="protein sequence ID" value="VDP95678.1"/>
    <property type="molecule type" value="Genomic_DNA"/>
</dbReference>
<evidence type="ECO:0000313" key="4">
    <source>
        <dbReference type="WBParaSite" id="ECPE_0001819901-mRNA-1"/>
    </source>
</evidence>
<reference evidence="2 3" key="2">
    <citation type="submission" date="2018-11" db="EMBL/GenBank/DDBJ databases">
        <authorList>
            <consortium name="Pathogen Informatics"/>
        </authorList>
    </citation>
    <scope>NUCLEOTIDE SEQUENCE [LARGE SCALE GENOMIC DNA]</scope>
    <source>
        <strain evidence="2 3">Egypt</strain>
    </source>
</reference>
<evidence type="ECO:0000313" key="3">
    <source>
        <dbReference type="Proteomes" id="UP000272942"/>
    </source>
</evidence>
<evidence type="ECO:0000256" key="1">
    <source>
        <dbReference type="SAM" id="MobiDB-lite"/>
    </source>
</evidence>
<name>A0A183BG15_9TREM</name>
<organism evidence="4">
    <name type="scientific">Echinostoma caproni</name>
    <dbReference type="NCBI Taxonomy" id="27848"/>
    <lineage>
        <taxon>Eukaryota</taxon>
        <taxon>Metazoa</taxon>
        <taxon>Spiralia</taxon>
        <taxon>Lophotrochozoa</taxon>
        <taxon>Platyhelminthes</taxon>
        <taxon>Trematoda</taxon>
        <taxon>Digenea</taxon>
        <taxon>Plagiorchiida</taxon>
        <taxon>Echinostomata</taxon>
        <taxon>Echinostomatoidea</taxon>
        <taxon>Echinostomatidae</taxon>
        <taxon>Echinostoma</taxon>
    </lineage>
</organism>
<dbReference type="WBParaSite" id="ECPE_0001819901-mRNA-1">
    <property type="protein sequence ID" value="ECPE_0001819901-mRNA-1"/>
    <property type="gene ID" value="ECPE_0001819901"/>
</dbReference>
<evidence type="ECO:0000313" key="2">
    <source>
        <dbReference type="EMBL" id="VDP95678.1"/>
    </source>
</evidence>
<accession>A0A183BG15</accession>
<reference evidence="4" key="1">
    <citation type="submission" date="2016-06" db="UniProtKB">
        <authorList>
            <consortium name="WormBaseParasite"/>
        </authorList>
    </citation>
    <scope>IDENTIFICATION</scope>
</reference>
<keyword evidence="3" id="KW-1185">Reference proteome</keyword>
<feature type="region of interest" description="Disordered" evidence="1">
    <location>
        <begin position="1"/>
        <end position="36"/>
    </location>
</feature>
<sequence>MRLGPGATGVTGIGVGSGPVGDGSRPGAPELSASGAAKVIRSDAHAQHLSQNVNNYGNPVSVLCLLTP</sequence>
<gene>
    <name evidence="2" type="ORF">ECPE_LOCUS18151</name>
</gene>
<dbReference type="AlphaFoldDB" id="A0A183BG15"/>
<dbReference type="Proteomes" id="UP000272942">
    <property type="component" value="Unassembled WGS sequence"/>
</dbReference>
<proteinExistence type="predicted"/>
<feature type="compositionally biased region" description="Gly residues" evidence="1">
    <location>
        <begin position="1"/>
        <end position="21"/>
    </location>
</feature>